<dbReference type="Pfam" id="PF04326">
    <property type="entry name" value="SLFN_AlbA_2"/>
    <property type="match status" value="1"/>
</dbReference>
<accession>R9A2M5</accession>
<protein>
    <submittedName>
        <fullName evidence="2">Divergent AAA domain protein</fullName>
    </submittedName>
</protein>
<dbReference type="Gene3D" id="3.30.950.30">
    <property type="entry name" value="Schlafen, AAA domain"/>
    <property type="match status" value="1"/>
</dbReference>
<dbReference type="Proteomes" id="UP000013984">
    <property type="component" value="Unassembled WGS sequence"/>
</dbReference>
<dbReference type="AlphaFoldDB" id="R9A2M5"/>
<proteinExistence type="predicted"/>
<dbReference type="InterPro" id="IPR038475">
    <property type="entry name" value="RecG_C_sf"/>
</dbReference>
<evidence type="ECO:0000259" key="1">
    <source>
        <dbReference type="Pfam" id="PF04326"/>
    </source>
</evidence>
<evidence type="ECO:0000313" key="2">
    <source>
        <dbReference type="EMBL" id="EOQ96234.1"/>
    </source>
</evidence>
<evidence type="ECO:0000313" key="3">
    <source>
        <dbReference type="Proteomes" id="UP000013984"/>
    </source>
</evidence>
<comment type="caution">
    <text evidence="2">The sequence shown here is derived from an EMBL/GenBank/DDBJ whole genome shotgun (WGS) entry which is preliminary data.</text>
</comment>
<dbReference type="RefSeq" id="WP_015681585.1">
    <property type="nucleotide sequence ID" value="NZ_AOGZ02000014.1"/>
</dbReference>
<dbReference type="Pfam" id="PF13749">
    <property type="entry name" value="HATPase_c_4"/>
    <property type="match status" value="1"/>
</dbReference>
<organism evidence="2 3">
    <name type="scientific">Leptospira wolbachii serovar Codice str. CDC</name>
    <dbReference type="NCBI Taxonomy" id="1218599"/>
    <lineage>
        <taxon>Bacteria</taxon>
        <taxon>Pseudomonadati</taxon>
        <taxon>Spirochaetota</taxon>
        <taxon>Spirochaetia</taxon>
        <taxon>Leptospirales</taxon>
        <taxon>Leptospiraceae</taxon>
        <taxon>Leptospira</taxon>
    </lineage>
</organism>
<sequence>MVELSPLYLHGLVGELTALPRETEWLEFKTNDDRESEIGEYISALANSALRLGKPKAYLVWGVEDGTHQMVGTNFRPTAKKVGGEELENWLLQRLSPRLYFRFYELVVDEKPVVLLEIDPAYGHPVRFLNEAYIRVGTYKKKLKEFPLMEKEIWRTLDKTPFETQIAAEKISGDEVLKLLDFTSYFDLMQLPLPDGNHAILNALKTESLILDCPAGGYNITNLGAILFAKKISEFPSFKRKALRLVQYKGNDRIQTQKEQDGTKGYATGFSGLMDFIKAMLPANEVIGEALRTETPMYPEVAIRELVANALIHQDFSVKGAGPMIEIFSDRMEITNPGTPLVSVDRFLDSPPKSRNEILASLMRRLGICEERGSGIDKVVFETEFHGLPAPLFEVPEESTRTVLFAHKDFDAMTKDDKVRACYLHACLQMVKREKMTNKSLRVRFGLEESKNSIVSRIIANTIEAGLVTPDPMSESRRDSAYVPFWSSSKELGT</sequence>
<dbReference type="OrthoDB" id="9807907at2"/>
<dbReference type="STRING" id="1218599.LEP1GSC195_2691"/>
<reference evidence="2" key="1">
    <citation type="submission" date="2013-04" db="EMBL/GenBank/DDBJ databases">
        <authorList>
            <person name="Harkins D.M."/>
            <person name="Durkin A.S."/>
            <person name="Brinkac L.M."/>
            <person name="Haft D.H."/>
            <person name="Selengut J.D."/>
            <person name="Sanka R."/>
            <person name="DePew J."/>
            <person name="Purushe J."/>
            <person name="Galloway R.L."/>
            <person name="Vinetz J.M."/>
            <person name="Sutton G.G."/>
            <person name="Nierman W.C."/>
            <person name="Fouts D.E."/>
        </authorList>
    </citation>
    <scope>NUCLEOTIDE SEQUENCE [LARGE SCALE GENOMIC DNA]</scope>
    <source>
        <strain evidence="2">CDC</strain>
    </source>
</reference>
<dbReference type="Gene3D" id="3.30.565.60">
    <property type="match status" value="1"/>
</dbReference>
<name>R9A2M5_9LEPT</name>
<dbReference type="InterPro" id="IPR038461">
    <property type="entry name" value="Schlafen_AlbA_2_dom_sf"/>
</dbReference>
<keyword evidence="3" id="KW-1185">Reference proteome</keyword>
<dbReference type="EMBL" id="AOGZ02000014">
    <property type="protein sequence ID" value="EOQ96234.1"/>
    <property type="molecule type" value="Genomic_DNA"/>
</dbReference>
<dbReference type="PANTHER" id="PTHR30595:SF6">
    <property type="entry name" value="SCHLAFEN ALBA-2 DOMAIN-CONTAINING PROTEIN"/>
    <property type="match status" value="1"/>
</dbReference>
<feature type="domain" description="Schlafen AlbA-2" evidence="1">
    <location>
        <begin position="22"/>
        <end position="143"/>
    </location>
</feature>
<dbReference type="InterPro" id="IPR007421">
    <property type="entry name" value="Schlafen_AlbA_2_dom"/>
</dbReference>
<dbReference type="PANTHER" id="PTHR30595">
    <property type="entry name" value="GLPR-RELATED TRANSCRIPTIONAL REPRESSOR"/>
    <property type="match status" value="1"/>
</dbReference>
<gene>
    <name evidence="2" type="ORF">LEP1GSC195_2691</name>
</gene>